<dbReference type="NCBIfam" id="NF033542">
    <property type="entry name" value="transpos_IS110"/>
    <property type="match status" value="1"/>
</dbReference>
<dbReference type="InterPro" id="IPR003346">
    <property type="entry name" value="Transposase_20"/>
</dbReference>
<dbReference type="Pfam" id="PF02371">
    <property type="entry name" value="Transposase_20"/>
    <property type="match status" value="1"/>
</dbReference>
<evidence type="ECO:0000259" key="2">
    <source>
        <dbReference type="Pfam" id="PF02371"/>
    </source>
</evidence>
<dbReference type="PANTHER" id="PTHR33055:SF3">
    <property type="entry name" value="PUTATIVE TRANSPOSASE FOR IS117-RELATED"/>
    <property type="match status" value="1"/>
</dbReference>
<evidence type="ECO:0000313" key="3">
    <source>
        <dbReference type="EMBL" id="WXA90523.1"/>
    </source>
</evidence>
<feature type="domain" description="Transposase IS116/IS110/IS902 C-terminal" evidence="2">
    <location>
        <begin position="211"/>
        <end position="290"/>
    </location>
</feature>
<evidence type="ECO:0000313" key="4">
    <source>
        <dbReference type="EMBL" id="WXA90581.1"/>
    </source>
</evidence>
<keyword evidence="5" id="KW-1185">Reference proteome</keyword>
<evidence type="ECO:0000313" key="5">
    <source>
        <dbReference type="Proteomes" id="UP001379533"/>
    </source>
</evidence>
<dbReference type="InterPro" id="IPR047650">
    <property type="entry name" value="Transpos_IS110"/>
</dbReference>
<feature type="domain" description="Transposase IS110-like N-terminal" evidence="1">
    <location>
        <begin position="4"/>
        <end position="143"/>
    </location>
</feature>
<accession>A0ABZ2JVL3</accession>
<dbReference type="PANTHER" id="PTHR33055">
    <property type="entry name" value="TRANSPOSASE FOR INSERTION SEQUENCE ELEMENT IS1111A"/>
    <property type="match status" value="1"/>
</dbReference>
<evidence type="ECO:0000259" key="1">
    <source>
        <dbReference type="Pfam" id="PF01548"/>
    </source>
</evidence>
<dbReference type="RefSeq" id="WP_394841136.1">
    <property type="nucleotide sequence ID" value="NZ_CP089982.1"/>
</dbReference>
<dbReference type="EMBL" id="CP089982">
    <property type="protein sequence ID" value="WXA90523.1"/>
    <property type="molecule type" value="Genomic_DNA"/>
</dbReference>
<dbReference type="Pfam" id="PF01548">
    <property type="entry name" value="DEDD_Tnp_IS110"/>
    <property type="match status" value="1"/>
</dbReference>
<dbReference type="Proteomes" id="UP001379533">
    <property type="component" value="Chromosome"/>
</dbReference>
<name>A0ABZ2JVL3_9BACT</name>
<protein>
    <submittedName>
        <fullName evidence="3">IS110 family transposase</fullName>
    </submittedName>
</protein>
<dbReference type="InterPro" id="IPR002525">
    <property type="entry name" value="Transp_IS110-like_N"/>
</dbReference>
<reference evidence="3 5" key="1">
    <citation type="submission" date="2021-12" db="EMBL/GenBank/DDBJ databases">
        <title>Discovery of the Pendulisporaceae a myxobacterial family with distinct sporulation behavior and unique specialized metabolism.</title>
        <authorList>
            <person name="Garcia R."/>
            <person name="Popoff A."/>
            <person name="Bader C.D."/>
            <person name="Loehr J."/>
            <person name="Walesch S."/>
            <person name="Walt C."/>
            <person name="Boldt J."/>
            <person name="Bunk B."/>
            <person name="Haeckl F.J.F.P.J."/>
            <person name="Gunesch A.P."/>
            <person name="Birkelbach J."/>
            <person name="Nuebel U."/>
            <person name="Pietschmann T."/>
            <person name="Bach T."/>
            <person name="Mueller R."/>
        </authorList>
    </citation>
    <scope>NUCLEOTIDE SEQUENCE [LARGE SCALE GENOMIC DNA]</scope>
    <source>
        <strain evidence="3 5">MSr12523</strain>
    </source>
</reference>
<proteinExistence type="predicted"/>
<organism evidence="3 5">
    <name type="scientific">Pendulispora brunnea</name>
    <dbReference type="NCBI Taxonomy" id="2905690"/>
    <lineage>
        <taxon>Bacteria</taxon>
        <taxon>Pseudomonadati</taxon>
        <taxon>Myxococcota</taxon>
        <taxon>Myxococcia</taxon>
        <taxon>Myxococcales</taxon>
        <taxon>Sorangiineae</taxon>
        <taxon>Pendulisporaceae</taxon>
        <taxon>Pendulispora</taxon>
    </lineage>
</organism>
<dbReference type="EMBL" id="CP089982">
    <property type="protein sequence ID" value="WXA90581.1"/>
    <property type="molecule type" value="Genomic_DNA"/>
</dbReference>
<gene>
    <name evidence="3" type="ORF">LZC95_29205</name>
    <name evidence="4" type="ORF">LZC95_29505</name>
</gene>
<sequence length="382" mass="41966">MRSVGLDLGARHIAYCEVCDGKVVERTSVQQIEQLKGRLGPGTLPAIVAFEAAREAWFVHDLLRTWGHEPKIVDTTRLKTIGIGHHKRKNDALDAEHLAIAVEQGRIPEAHVLSVEGRELREQLSVRQALVETRAGYVTTIRGLARAHGKSVATCDISNFVTHLEATEMNPGLQKLVAPLAAMLKVLDEQLVRVEEKLQNLAGRDPRIRLCATAPGVGLIVGATFMSVMDDAHRFKNAHAVSAYLGLVPSESTTGGPSKRRLGGITKQGNPHARAMLVQAAHSLLRTRKHAGDPIRLWGMNIAKKKGRSIAAVAVARRLAGVLWAMCRDGAFYDPNTATKGTFQKKSMRGSDETQRTVALRRATKKLQRRYTRRKTSEVTMT</sequence>